<feature type="transmembrane region" description="Helical" evidence="8">
    <location>
        <begin position="12"/>
        <end position="34"/>
    </location>
</feature>
<keyword evidence="4" id="KW-0997">Cell inner membrane</keyword>
<feature type="transmembrane region" description="Helical" evidence="8">
    <location>
        <begin position="848"/>
        <end position="867"/>
    </location>
</feature>
<dbReference type="PRINTS" id="PR00702">
    <property type="entry name" value="ACRIFLAVINRP"/>
</dbReference>
<dbReference type="OrthoDB" id="9758297at2"/>
<dbReference type="Gene3D" id="3.30.70.1430">
    <property type="entry name" value="Multidrug efflux transporter AcrB pore domain"/>
    <property type="match status" value="2"/>
</dbReference>
<dbReference type="FunFam" id="1.20.1640.10:FF:000001">
    <property type="entry name" value="Efflux pump membrane transporter"/>
    <property type="match status" value="1"/>
</dbReference>
<comment type="subcellular location">
    <subcellularLocation>
        <location evidence="1">Cell inner membrane</location>
        <topology evidence="1">Multi-pass membrane protein</topology>
    </subcellularLocation>
</comment>
<dbReference type="PANTHER" id="PTHR32063">
    <property type="match status" value="1"/>
</dbReference>
<dbReference type="FunCoup" id="A0A1B1YR64">
    <property type="interactions" value="347"/>
</dbReference>
<dbReference type="Gene3D" id="3.30.2090.10">
    <property type="entry name" value="Multidrug efflux transporter AcrB TolC docking domain, DN and DC subdomains"/>
    <property type="match status" value="2"/>
</dbReference>
<keyword evidence="7 8" id="KW-0472">Membrane</keyword>
<feature type="transmembrane region" description="Helical" evidence="8">
    <location>
        <begin position="359"/>
        <end position="379"/>
    </location>
</feature>
<sequence length="1025" mass="111483">MKLTDVSVGRPVLATVMSLVILLLGAIAFTRLSVREYPMIDTPVVSVRTIYRGASAEIIESQVSQPMEDELSGIEGIDVMKSVSREEVSEITIKFRLTRDPDDAAADVRDRVARARDKLPEDVNEPVISKVEADADPIMWLAFYSDRHSPLEVSDFADRVVRDRLQTIPGVATVLIGGERRYSMRVWLDRERLAGYGLTPLDVETALRRENIEVPSGRIESTEREFTVLSETDLRTPAQFDEMIIREVNGYPVRLKDVGHAALGAEDERSGIRVDGLPAVGMGVVKQSTANLLEVARAIKLMLPEIQAALPPGMQFKIGTDRSDFVEESINAVYRTLFEALALVVVVIFGFLRSPRATLIPFLSIPVAIIGAFFFLYALDFSINILTLLALVLAIGLVVDDAIVVLENIYRRIEDGLSPREAALVGGREIGFAVLAMTITLIAVFVPMAFQTGTTGRLFREFALAVAGAVAVSGFVALTLVPMLCGRILKPAHHSPAYQFTERFFVALNRGYEATLRLALRGWVLVLALAIGVGAAGAWMFTQLKSELAPVEDRSDFVVLMIGPEGATYDYMYRNTLEAEKILSSVPEMKTLFMVVSPGVQRPAPVNVGASFATIKPWGERTRSQFDITGELGPKLGALPGVLAFPINRASLGMGGYREMPVQLVLQADTWEQLQAAVDTLMARASQNPALLNLDTDLKLNKPQLKVDVNRDKLANVGISAVEVGRTLETLLGGREVTRFKRAGKQYEVIVKLADDARRQPTDLTDIYLRAGDGSLVQVDNLVSLREAVAPRELNHFNRLRAAKISANIAPGHAMGEVLDWLAAEAQQILPPGGRIDYDGISREFKEASQALALTFGLALAFIYLVLSAQFESFRDPLVILLSVPLAIAGAVAALYFSGLTLNVYSQIGMVMLIGLTAKNGILIVEFTRQLRAGGMAAREALVQASVLRLRPILMTSATMLLAAVPLAFAGGAGAESRHPIGWVVIGGLLVGTLFSLYVVPVVYLLLSGREAKPRAASQPLPHPA</sequence>
<gene>
    <name evidence="9" type="ORF">PG2T_02945</name>
</gene>
<dbReference type="Proteomes" id="UP000092952">
    <property type="component" value="Chromosome"/>
</dbReference>
<dbReference type="GO" id="GO:0042910">
    <property type="term" value="F:xenobiotic transmembrane transporter activity"/>
    <property type="evidence" value="ECO:0007669"/>
    <property type="project" value="TreeGrafter"/>
</dbReference>
<dbReference type="Gene3D" id="3.30.70.1320">
    <property type="entry name" value="Multidrug efflux transporter AcrB pore domain like"/>
    <property type="match status" value="1"/>
</dbReference>
<dbReference type="RefSeq" id="WP_068802755.1">
    <property type="nucleotide sequence ID" value="NZ_CP014671.1"/>
</dbReference>
<evidence type="ECO:0000256" key="6">
    <source>
        <dbReference type="ARBA" id="ARBA00022989"/>
    </source>
</evidence>
<dbReference type="GO" id="GO:0005886">
    <property type="term" value="C:plasma membrane"/>
    <property type="evidence" value="ECO:0007669"/>
    <property type="project" value="UniProtKB-SubCell"/>
</dbReference>
<protein>
    <submittedName>
        <fullName evidence="9">Multidrug transporter AcrB</fullName>
    </submittedName>
</protein>
<evidence type="ECO:0000256" key="4">
    <source>
        <dbReference type="ARBA" id="ARBA00022519"/>
    </source>
</evidence>
<dbReference type="SUPFAM" id="SSF82866">
    <property type="entry name" value="Multidrug efflux transporter AcrB transmembrane domain"/>
    <property type="match status" value="2"/>
</dbReference>
<evidence type="ECO:0000256" key="5">
    <source>
        <dbReference type="ARBA" id="ARBA00022692"/>
    </source>
</evidence>
<dbReference type="KEGG" id="gbi:PG2T_02945"/>
<dbReference type="PANTHER" id="PTHR32063:SF28">
    <property type="entry name" value="BLR2861 PROTEIN"/>
    <property type="match status" value="1"/>
</dbReference>
<dbReference type="SUPFAM" id="SSF82714">
    <property type="entry name" value="Multidrug efflux transporter AcrB TolC docking domain, DN and DC subdomains"/>
    <property type="match status" value="2"/>
</dbReference>
<evidence type="ECO:0000256" key="7">
    <source>
        <dbReference type="ARBA" id="ARBA00023136"/>
    </source>
</evidence>
<keyword evidence="10" id="KW-1185">Reference proteome</keyword>
<feature type="transmembrane region" description="Helical" evidence="8">
    <location>
        <begin position="332"/>
        <end position="352"/>
    </location>
</feature>
<dbReference type="InterPro" id="IPR027463">
    <property type="entry name" value="AcrB_DN_DC_subdom"/>
</dbReference>
<dbReference type="Gene3D" id="1.20.1640.10">
    <property type="entry name" value="Multidrug efflux transporter AcrB transmembrane domain"/>
    <property type="match status" value="2"/>
</dbReference>
<evidence type="ECO:0000256" key="2">
    <source>
        <dbReference type="ARBA" id="ARBA00022448"/>
    </source>
</evidence>
<feature type="transmembrane region" description="Helical" evidence="8">
    <location>
        <begin position="430"/>
        <end position="450"/>
    </location>
</feature>
<evidence type="ECO:0000313" key="10">
    <source>
        <dbReference type="Proteomes" id="UP000092952"/>
    </source>
</evidence>
<accession>A0A1B1YR64</accession>
<proteinExistence type="predicted"/>
<dbReference type="AlphaFoldDB" id="A0A1B1YR64"/>
<name>A0A1B1YR64_9GAMM</name>
<feature type="transmembrane region" description="Helical" evidence="8">
    <location>
        <begin position="904"/>
        <end position="927"/>
    </location>
</feature>
<feature type="transmembrane region" description="Helical" evidence="8">
    <location>
        <begin position="518"/>
        <end position="541"/>
    </location>
</feature>
<evidence type="ECO:0000256" key="3">
    <source>
        <dbReference type="ARBA" id="ARBA00022475"/>
    </source>
</evidence>
<keyword evidence="3" id="KW-1003">Cell membrane</keyword>
<dbReference type="STRING" id="1810504.PG2T_02945"/>
<feature type="transmembrane region" description="Helical" evidence="8">
    <location>
        <begin position="462"/>
        <end position="485"/>
    </location>
</feature>
<reference evidence="10" key="1">
    <citation type="submission" date="2016-03" db="EMBL/GenBank/DDBJ databases">
        <title>Complete genome sequence of Solimmundus cernigliae, representing a novel lineage of polycyclic aromatic hydrocarbon degraders within the Gammaproteobacteria.</title>
        <authorList>
            <person name="Singleton D.R."/>
            <person name="Dickey A.N."/>
            <person name="Scholl E.H."/>
            <person name="Wright F.A."/>
            <person name="Aitken M.D."/>
        </authorList>
    </citation>
    <scope>NUCLEOTIDE SEQUENCE [LARGE SCALE GENOMIC DNA]</scope>
    <source>
        <strain evidence="10">TR3.2</strain>
    </source>
</reference>
<organism evidence="9 10">
    <name type="scientific">Immundisolibacter cernigliae</name>
    <dbReference type="NCBI Taxonomy" id="1810504"/>
    <lineage>
        <taxon>Bacteria</taxon>
        <taxon>Pseudomonadati</taxon>
        <taxon>Pseudomonadota</taxon>
        <taxon>Gammaproteobacteria</taxon>
        <taxon>Immundisolibacterales</taxon>
        <taxon>Immundisolibacteraceae</taxon>
        <taxon>Immundisolibacter</taxon>
    </lineage>
</organism>
<dbReference type="InterPro" id="IPR001036">
    <property type="entry name" value="Acrflvin-R"/>
</dbReference>
<dbReference type="EMBL" id="CP014671">
    <property type="protein sequence ID" value="ANX03249.1"/>
    <property type="molecule type" value="Genomic_DNA"/>
</dbReference>
<dbReference type="InParanoid" id="A0A1B1YR64"/>
<keyword evidence="6 8" id="KW-1133">Transmembrane helix</keyword>
<evidence type="ECO:0000256" key="8">
    <source>
        <dbReference type="SAM" id="Phobius"/>
    </source>
</evidence>
<feature type="transmembrane region" description="Helical" evidence="8">
    <location>
        <begin position="385"/>
        <end position="409"/>
    </location>
</feature>
<evidence type="ECO:0000256" key="1">
    <source>
        <dbReference type="ARBA" id="ARBA00004429"/>
    </source>
</evidence>
<dbReference type="Gene3D" id="3.30.70.1440">
    <property type="entry name" value="Multidrug efflux transporter AcrB pore domain"/>
    <property type="match status" value="1"/>
</dbReference>
<evidence type="ECO:0000313" key="9">
    <source>
        <dbReference type="EMBL" id="ANX03249.1"/>
    </source>
</evidence>
<feature type="transmembrane region" description="Helical" evidence="8">
    <location>
        <begin position="879"/>
        <end position="898"/>
    </location>
</feature>
<dbReference type="SUPFAM" id="SSF82693">
    <property type="entry name" value="Multidrug efflux transporter AcrB pore domain, PN1, PN2, PC1 and PC2 subdomains"/>
    <property type="match status" value="3"/>
</dbReference>
<keyword evidence="5 8" id="KW-0812">Transmembrane</keyword>
<keyword evidence="2" id="KW-0813">Transport</keyword>
<feature type="transmembrane region" description="Helical" evidence="8">
    <location>
        <begin position="981"/>
        <end position="1007"/>
    </location>
</feature>
<feature type="transmembrane region" description="Helical" evidence="8">
    <location>
        <begin position="948"/>
        <end position="969"/>
    </location>
</feature>
<dbReference type="Pfam" id="PF00873">
    <property type="entry name" value="ACR_tran"/>
    <property type="match status" value="1"/>
</dbReference>